<feature type="compositionally biased region" description="Acidic residues" evidence="1">
    <location>
        <begin position="54"/>
        <end position="68"/>
    </location>
</feature>
<feature type="non-terminal residue" evidence="2">
    <location>
        <position position="68"/>
    </location>
</feature>
<sequence>MNEEVRTMKVYGKSTNHCYKVEVRKKDLEKANQNSEWMEERVEEEPLEPREQWYEESAEETEVEETYT</sequence>
<evidence type="ECO:0000313" key="2">
    <source>
        <dbReference type="EMBL" id="MCI80830.1"/>
    </source>
</evidence>
<name>A0A392V350_9FABA</name>
<reference evidence="2 3" key="1">
    <citation type="journal article" date="2018" name="Front. Plant Sci.">
        <title>Red Clover (Trifolium pratense) and Zigzag Clover (T. medium) - A Picture of Genomic Similarities and Differences.</title>
        <authorList>
            <person name="Dluhosova J."/>
            <person name="Istvanek J."/>
            <person name="Nedelnik J."/>
            <person name="Repkova J."/>
        </authorList>
    </citation>
    <scope>NUCLEOTIDE SEQUENCE [LARGE SCALE GENOMIC DNA]</scope>
    <source>
        <strain evidence="3">cv. 10/8</strain>
        <tissue evidence="2">Leaf</tissue>
    </source>
</reference>
<organism evidence="2 3">
    <name type="scientific">Trifolium medium</name>
    <dbReference type="NCBI Taxonomy" id="97028"/>
    <lineage>
        <taxon>Eukaryota</taxon>
        <taxon>Viridiplantae</taxon>
        <taxon>Streptophyta</taxon>
        <taxon>Embryophyta</taxon>
        <taxon>Tracheophyta</taxon>
        <taxon>Spermatophyta</taxon>
        <taxon>Magnoliopsida</taxon>
        <taxon>eudicotyledons</taxon>
        <taxon>Gunneridae</taxon>
        <taxon>Pentapetalae</taxon>
        <taxon>rosids</taxon>
        <taxon>fabids</taxon>
        <taxon>Fabales</taxon>
        <taxon>Fabaceae</taxon>
        <taxon>Papilionoideae</taxon>
        <taxon>50 kb inversion clade</taxon>
        <taxon>NPAAA clade</taxon>
        <taxon>Hologalegina</taxon>
        <taxon>IRL clade</taxon>
        <taxon>Trifolieae</taxon>
        <taxon>Trifolium</taxon>
    </lineage>
</organism>
<evidence type="ECO:0000313" key="3">
    <source>
        <dbReference type="Proteomes" id="UP000265520"/>
    </source>
</evidence>
<accession>A0A392V350</accession>
<protein>
    <submittedName>
        <fullName evidence="2">Uncharacterized protein</fullName>
    </submittedName>
</protein>
<keyword evidence="3" id="KW-1185">Reference proteome</keyword>
<evidence type="ECO:0000256" key="1">
    <source>
        <dbReference type="SAM" id="MobiDB-lite"/>
    </source>
</evidence>
<dbReference type="AlphaFoldDB" id="A0A392V350"/>
<proteinExistence type="predicted"/>
<feature type="region of interest" description="Disordered" evidence="1">
    <location>
        <begin position="32"/>
        <end position="68"/>
    </location>
</feature>
<comment type="caution">
    <text evidence="2">The sequence shown here is derived from an EMBL/GenBank/DDBJ whole genome shotgun (WGS) entry which is preliminary data.</text>
</comment>
<dbReference type="Proteomes" id="UP000265520">
    <property type="component" value="Unassembled WGS sequence"/>
</dbReference>
<dbReference type="EMBL" id="LXQA011004377">
    <property type="protein sequence ID" value="MCI80830.1"/>
    <property type="molecule type" value="Genomic_DNA"/>
</dbReference>